<organism evidence="2 3">
    <name type="scientific">Algimonas arctica</name>
    <dbReference type="NCBI Taxonomy" id="1479486"/>
    <lineage>
        <taxon>Bacteria</taxon>
        <taxon>Pseudomonadati</taxon>
        <taxon>Pseudomonadota</taxon>
        <taxon>Alphaproteobacteria</taxon>
        <taxon>Maricaulales</taxon>
        <taxon>Robiginitomaculaceae</taxon>
        <taxon>Algimonas</taxon>
    </lineage>
</organism>
<accession>A0A8J3CP58</accession>
<proteinExistence type="predicted"/>
<feature type="compositionally biased region" description="Basic and acidic residues" evidence="1">
    <location>
        <begin position="109"/>
        <end position="121"/>
    </location>
</feature>
<reference evidence="2" key="2">
    <citation type="submission" date="2020-09" db="EMBL/GenBank/DDBJ databases">
        <authorList>
            <person name="Sun Q."/>
            <person name="Kim S."/>
        </authorList>
    </citation>
    <scope>NUCLEOTIDE SEQUENCE</scope>
    <source>
        <strain evidence="2">KCTC 32513</strain>
    </source>
</reference>
<dbReference type="RefSeq" id="WP_189494256.1">
    <property type="nucleotide sequence ID" value="NZ_BMZH01000001.1"/>
</dbReference>
<dbReference type="AlphaFoldDB" id="A0A8J3CP58"/>
<feature type="compositionally biased region" description="Low complexity" evidence="1">
    <location>
        <begin position="77"/>
        <end position="90"/>
    </location>
</feature>
<reference evidence="2" key="1">
    <citation type="journal article" date="2014" name="Int. J. Syst. Evol. Microbiol.">
        <title>Complete genome sequence of Corynebacterium casei LMG S-19264T (=DSM 44701T), isolated from a smear-ripened cheese.</title>
        <authorList>
            <consortium name="US DOE Joint Genome Institute (JGI-PGF)"/>
            <person name="Walter F."/>
            <person name="Albersmeier A."/>
            <person name="Kalinowski J."/>
            <person name="Ruckert C."/>
        </authorList>
    </citation>
    <scope>NUCLEOTIDE SEQUENCE</scope>
    <source>
        <strain evidence="2">KCTC 32513</strain>
    </source>
</reference>
<gene>
    <name evidence="2" type="ORF">GCM10009069_00970</name>
</gene>
<evidence type="ECO:0000313" key="3">
    <source>
        <dbReference type="Proteomes" id="UP000634004"/>
    </source>
</evidence>
<evidence type="ECO:0000313" key="2">
    <source>
        <dbReference type="EMBL" id="GHA81720.1"/>
    </source>
</evidence>
<evidence type="ECO:0000256" key="1">
    <source>
        <dbReference type="SAM" id="MobiDB-lite"/>
    </source>
</evidence>
<dbReference type="EMBL" id="BMZH01000001">
    <property type="protein sequence ID" value="GHA81720.1"/>
    <property type="molecule type" value="Genomic_DNA"/>
</dbReference>
<protein>
    <submittedName>
        <fullName evidence="2">Uncharacterized protein</fullName>
    </submittedName>
</protein>
<feature type="compositionally biased region" description="Basic and acidic residues" evidence="1">
    <location>
        <begin position="67"/>
        <end position="76"/>
    </location>
</feature>
<dbReference type="Proteomes" id="UP000634004">
    <property type="component" value="Unassembled WGS sequence"/>
</dbReference>
<keyword evidence="3" id="KW-1185">Reference proteome</keyword>
<comment type="caution">
    <text evidence="2">The sequence shown here is derived from an EMBL/GenBank/DDBJ whole genome shotgun (WGS) entry which is preliminary data.</text>
</comment>
<sequence length="252" mass="27313">MVLKFLTAGVISAILAGGAMYLAMDEDMLAQLRADTQRARTTDTIPELRRNAETSTETGTVVDRLLGRDGVSREADAPNADSSANDDGAPIDATLSETQPVESPSRVGRTVEDGSPKRGWLDDFLPQRDTVTTPIPVVREPDAPRPVDPAVFETLIAQAALVEIVDARDDAYFNILNFSLAEGRYEIAAGLVANLSSPELRDTARQRIGISHAQAGRMDQAFAVLDDIEIKELTDPIRLEIIRSVTMSRQPG</sequence>
<feature type="region of interest" description="Disordered" evidence="1">
    <location>
        <begin position="67"/>
        <end position="124"/>
    </location>
</feature>
<name>A0A8J3CP58_9PROT</name>